<dbReference type="Pfam" id="PF06367">
    <property type="entry name" value="Drf_FH3"/>
    <property type="match status" value="2"/>
</dbReference>
<dbReference type="SUPFAM" id="SSF48371">
    <property type="entry name" value="ARM repeat"/>
    <property type="match status" value="1"/>
</dbReference>
<evidence type="ECO:0000259" key="9">
    <source>
        <dbReference type="SMART" id="SM01140"/>
    </source>
</evidence>
<gene>
    <name evidence="10" type="primary">DIAPH3</name>
    <name evidence="10" type="ORF">BLAG_LOCUS21432</name>
</gene>
<feature type="compositionally biased region" description="Polar residues" evidence="6">
    <location>
        <begin position="1012"/>
        <end position="1021"/>
    </location>
</feature>
<dbReference type="InterPro" id="IPR016024">
    <property type="entry name" value="ARM-type_fold"/>
</dbReference>
<evidence type="ECO:0000256" key="6">
    <source>
        <dbReference type="SAM" id="MobiDB-lite"/>
    </source>
</evidence>
<protein>
    <submittedName>
        <fullName evidence="10">DIAPH3 protein</fullName>
    </submittedName>
</protein>
<proteinExistence type="inferred from homology"/>
<comment type="subcellular location">
    <subcellularLocation>
        <location evidence="1">Cytoplasm</location>
    </subcellularLocation>
</comment>
<dbReference type="InterPro" id="IPR010465">
    <property type="entry name" value="Drf_DAD"/>
</dbReference>
<dbReference type="InterPro" id="IPR010473">
    <property type="entry name" value="GTPase-bd"/>
</dbReference>
<dbReference type="SMART" id="SM00498">
    <property type="entry name" value="FH2"/>
    <property type="match status" value="1"/>
</dbReference>
<feature type="domain" description="FH2" evidence="7">
    <location>
        <begin position="533"/>
        <end position="982"/>
    </location>
</feature>
<evidence type="ECO:0000256" key="1">
    <source>
        <dbReference type="ARBA" id="ARBA00004496"/>
    </source>
</evidence>
<dbReference type="Proteomes" id="UP000838412">
    <property type="component" value="Chromosome 6"/>
</dbReference>
<dbReference type="GO" id="GO:0031267">
    <property type="term" value="F:small GTPase binding"/>
    <property type="evidence" value="ECO:0007669"/>
    <property type="project" value="InterPro"/>
</dbReference>
<dbReference type="Pfam" id="PF06371">
    <property type="entry name" value="Drf_GBD"/>
    <property type="match status" value="1"/>
</dbReference>
<dbReference type="Gene3D" id="1.20.58.2220">
    <property type="entry name" value="Formin, FH2 domain"/>
    <property type="match status" value="1"/>
</dbReference>
<evidence type="ECO:0000259" key="8">
    <source>
        <dbReference type="SMART" id="SM01139"/>
    </source>
</evidence>
<evidence type="ECO:0000256" key="2">
    <source>
        <dbReference type="ARBA" id="ARBA00008214"/>
    </source>
</evidence>
<feature type="compositionally biased region" description="Basic and acidic residues" evidence="6">
    <location>
        <begin position="1"/>
        <end position="12"/>
    </location>
</feature>
<dbReference type="InterPro" id="IPR051412">
    <property type="entry name" value="Formin_Homology_Diaphanous_sf"/>
</dbReference>
<feature type="coiled-coil region" evidence="5">
    <location>
        <begin position="393"/>
        <end position="445"/>
    </location>
</feature>
<dbReference type="EMBL" id="OV696691">
    <property type="protein sequence ID" value="CAH1268514.1"/>
    <property type="molecule type" value="Genomic_DNA"/>
</dbReference>
<dbReference type="Gene3D" id="6.10.30.30">
    <property type="match status" value="1"/>
</dbReference>
<dbReference type="Gene3D" id="1.10.20.40">
    <property type="entry name" value="Formin, diaphanous GTPase-binding domain"/>
    <property type="match status" value="1"/>
</dbReference>
<dbReference type="PANTHER" id="PTHR45691">
    <property type="entry name" value="PROTEIN DIAPHANOUS"/>
    <property type="match status" value="1"/>
</dbReference>
<sequence>MSSKDKNKHTFLDRFSSIRMPGQPKKSSSFRKSVHHDNGGFKEGEEESMMPQVSSLTNREVEAMFEKMLEDMNLSEDKKAPLREKSLEMKKEMVAGYINRTAAVSKNTSKSDSMKPQDYIHEMKQLSVGERLYSTISSLRVSLTSNPVSWVQNFGDEGLNTLLHILEECYQSDGRTEKKIQHECVRSLKAFMNNKYGLRQMLDKEDGLTILARSVDADNPAIMTDAIKILAAVCLVPNGHDKVLDAITVNAEVADRERLVPIIDGLKTDNASLKVGCVQFINALTSTPDDLDFRLHLRNEFMRAGLIHQISVFELVKNTVSDNSAEPYFLSILQHLVLVRDDAWARPQYFKLIEECVAQIVLHKSGVDPDFRTKRFQVDVEPLIEGLVDKAKVEEAEFKAEELQKQLEHELTARQETEAKMTLNTATYEGKIKDYETKVAELENRIKVGGIPAGTGIPPPPPPPGGIPPPPPPPGGIPPPPPPPGGGPPPPPPPPGGGPPPPPPPPGMGPPPPPGAPPMMGSPANVLPPGMQPKKKYKPEVTMKRANWNKLPPRTLTRNCFWTKVKEEKFENEDLFHLLQNNFASSRPRGKVGVEEGGGDVTEGKEMKKKKVKELKVLDAKTAQNLSIFLGSYKIPHSEIKRLILEIDEERMTEGMIQGLIKQMPEAEQFATLRDMRDQFEELSEPEQFCVMVSDIKRMVPRLQCILFKMKFEEVIQDIKPDIVNVTAASEEVKNSSKFAKMLELLLMVGNYMNSGSRNAQSYGFELNFLTKLRGTKTVDNNSTLLHFVARMIEERYPDMITFGDEILHVEKAARVSEDTLQKSMSQMEKNITMLETELKNQATNADPADKFKEKMQDFVEVAREQYDLLKGMHSHMQTLYKNLAEFFCFDTTKVSMEELFGDLATFKSDFYQAQKENEKIRETQEKMKRVKEAKERAEREKKEKMKLKQQKAIIDMNAEGDQEGVMDSLIEALQTGKAFSREKKEGRKRTPRGAANAERRAALNRSRSRVNVIQLSNSVSKEIDIDGPQDSPVKPPPRRNRQPGSVSVLPREFNGSDPPGDAEALLDRLKNL</sequence>
<feature type="coiled-coil region" evidence="5">
    <location>
        <begin position="818"/>
        <end position="845"/>
    </location>
</feature>
<dbReference type="SMART" id="SM01139">
    <property type="entry name" value="Drf_FH3"/>
    <property type="match status" value="1"/>
</dbReference>
<feature type="domain" description="Formin FH3" evidence="8">
    <location>
        <begin position="238"/>
        <end position="379"/>
    </location>
</feature>
<evidence type="ECO:0000256" key="3">
    <source>
        <dbReference type="ARBA" id="ARBA00022490"/>
    </source>
</evidence>
<feature type="compositionally biased region" description="Pro residues" evidence="6">
    <location>
        <begin position="457"/>
        <end position="517"/>
    </location>
</feature>
<evidence type="ECO:0000313" key="10">
    <source>
        <dbReference type="EMBL" id="CAH1268514.1"/>
    </source>
</evidence>
<dbReference type="PANTHER" id="PTHR45691:SF6">
    <property type="entry name" value="PROTEIN DIAPHANOUS"/>
    <property type="match status" value="1"/>
</dbReference>
<evidence type="ECO:0000256" key="5">
    <source>
        <dbReference type="SAM" id="Coils"/>
    </source>
</evidence>
<dbReference type="GO" id="GO:0005884">
    <property type="term" value="C:actin filament"/>
    <property type="evidence" value="ECO:0007669"/>
    <property type="project" value="TreeGrafter"/>
</dbReference>
<dbReference type="GO" id="GO:0030041">
    <property type="term" value="P:actin filament polymerization"/>
    <property type="evidence" value="ECO:0007669"/>
    <property type="project" value="TreeGrafter"/>
</dbReference>
<keyword evidence="4 5" id="KW-0175">Coiled coil</keyword>
<name>A0A8K0A646_BRALA</name>
<reference evidence="10" key="1">
    <citation type="submission" date="2022-01" db="EMBL/GenBank/DDBJ databases">
        <authorList>
            <person name="Braso-Vives M."/>
        </authorList>
    </citation>
    <scope>NUCLEOTIDE SEQUENCE</scope>
</reference>
<feature type="region of interest" description="Disordered" evidence="6">
    <location>
        <begin position="1"/>
        <end position="53"/>
    </location>
</feature>
<feature type="region of interest" description="Disordered" evidence="6">
    <location>
        <begin position="449"/>
        <end position="539"/>
    </location>
</feature>
<keyword evidence="11" id="KW-1185">Reference proteome</keyword>
<organism evidence="10 11">
    <name type="scientific">Branchiostoma lanceolatum</name>
    <name type="common">Common lancelet</name>
    <name type="synonym">Amphioxus lanceolatum</name>
    <dbReference type="NCBI Taxonomy" id="7740"/>
    <lineage>
        <taxon>Eukaryota</taxon>
        <taxon>Metazoa</taxon>
        <taxon>Chordata</taxon>
        <taxon>Cephalochordata</taxon>
        <taxon>Leptocardii</taxon>
        <taxon>Amphioxiformes</taxon>
        <taxon>Branchiostomatidae</taxon>
        <taxon>Branchiostoma</taxon>
    </lineage>
</organism>
<dbReference type="GO" id="GO:0003779">
    <property type="term" value="F:actin binding"/>
    <property type="evidence" value="ECO:0007669"/>
    <property type="project" value="InterPro"/>
</dbReference>
<dbReference type="InterPro" id="IPR011989">
    <property type="entry name" value="ARM-like"/>
</dbReference>
<dbReference type="AlphaFoldDB" id="A0A8K0A646"/>
<evidence type="ECO:0000259" key="7">
    <source>
        <dbReference type="SMART" id="SM00498"/>
    </source>
</evidence>
<accession>A0A8K0A646</accession>
<comment type="similarity">
    <text evidence="2">Belongs to the formin homology family. Diaphanous subfamily.</text>
</comment>
<keyword evidence="3" id="KW-0963">Cytoplasm</keyword>
<dbReference type="Pfam" id="PF02181">
    <property type="entry name" value="FH2"/>
    <property type="match status" value="1"/>
</dbReference>
<feature type="domain" description="Formin GTPase-binding" evidence="9">
    <location>
        <begin position="53"/>
        <end position="235"/>
    </location>
</feature>
<feature type="region of interest" description="Disordered" evidence="6">
    <location>
        <begin position="978"/>
        <end position="1073"/>
    </location>
</feature>
<feature type="coiled-coil region" evidence="5">
    <location>
        <begin position="914"/>
        <end position="951"/>
    </location>
</feature>
<dbReference type="Gene3D" id="1.20.58.630">
    <property type="match status" value="1"/>
</dbReference>
<dbReference type="Pfam" id="PF06345">
    <property type="entry name" value="Drf_DAD"/>
    <property type="match status" value="1"/>
</dbReference>
<dbReference type="GO" id="GO:0005737">
    <property type="term" value="C:cytoplasm"/>
    <property type="evidence" value="ECO:0007669"/>
    <property type="project" value="UniProtKB-SubCell"/>
</dbReference>
<dbReference type="InterPro" id="IPR042201">
    <property type="entry name" value="FH2_Formin_sf"/>
</dbReference>
<dbReference type="Gene3D" id="1.25.10.10">
    <property type="entry name" value="Leucine-rich Repeat Variant"/>
    <property type="match status" value="1"/>
</dbReference>
<dbReference type="SMART" id="SM01140">
    <property type="entry name" value="Drf_GBD"/>
    <property type="match status" value="1"/>
</dbReference>
<evidence type="ECO:0000256" key="4">
    <source>
        <dbReference type="ARBA" id="ARBA00023054"/>
    </source>
</evidence>
<dbReference type="OrthoDB" id="1104827at2759"/>
<dbReference type="InterPro" id="IPR015425">
    <property type="entry name" value="FH2_Formin"/>
</dbReference>
<evidence type="ECO:0000313" key="11">
    <source>
        <dbReference type="Proteomes" id="UP000838412"/>
    </source>
</evidence>
<dbReference type="InterPro" id="IPR010472">
    <property type="entry name" value="FH3_dom"/>
</dbReference>
<dbReference type="InterPro" id="IPR044933">
    <property type="entry name" value="DIA_GBD_sf"/>
</dbReference>
<dbReference type="SUPFAM" id="SSF101447">
    <property type="entry name" value="Formin homology 2 domain (FH2 domain)"/>
    <property type="match status" value="1"/>
</dbReference>